<dbReference type="Proteomes" id="UP000092993">
    <property type="component" value="Unassembled WGS sequence"/>
</dbReference>
<sequence length="112" mass="12939">MPPLKSPPERREKAQRVPQRLDHGVKPHAHIDVNDDNFVISDRMKCVVMTARVEDVRTAACIPGYLVKLVSHYEDHAASNGPLKLVRSVLCTQLPWLRTDRSWNCVRRRFEL</sequence>
<name>A0A1C7MMF1_GRIFR</name>
<organism evidence="2 3">
    <name type="scientific">Grifola frondosa</name>
    <name type="common">Maitake</name>
    <name type="synonym">Polyporus frondosus</name>
    <dbReference type="NCBI Taxonomy" id="5627"/>
    <lineage>
        <taxon>Eukaryota</taxon>
        <taxon>Fungi</taxon>
        <taxon>Dikarya</taxon>
        <taxon>Basidiomycota</taxon>
        <taxon>Agaricomycotina</taxon>
        <taxon>Agaricomycetes</taxon>
        <taxon>Polyporales</taxon>
        <taxon>Grifolaceae</taxon>
        <taxon>Grifola</taxon>
    </lineage>
</organism>
<dbReference type="EMBL" id="LUGG01000003">
    <property type="protein sequence ID" value="OBZ76164.1"/>
    <property type="molecule type" value="Genomic_DNA"/>
</dbReference>
<comment type="caution">
    <text evidence="2">The sequence shown here is derived from an EMBL/GenBank/DDBJ whole genome shotgun (WGS) entry which is preliminary data.</text>
</comment>
<proteinExistence type="predicted"/>
<evidence type="ECO:0000313" key="2">
    <source>
        <dbReference type="EMBL" id="OBZ76164.1"/>
    </source>
</evidence>
<gene>
    <name evidence="2" type="ORF">A0H81_03370</name>
</gene>
<dbReference type="AlphaFoldDB" id="A0A1C7MMF1"/>
<accession>A0A1C7MMF1</accession>
<protein>
    <submittedName>
        <fullName evidence="2">Uncharacterized protein</fullName>
    </submittedName>
</protein>
<feature type="region of interest" description="Disordered" evidence="1">
    <location>
        <begin position="1"/>
        <end position="25"/>
    </location>
</feature>
<reference evidence="2 3" key="1">
    <citation type="submission" date="2016-03" db="EMBL/GenBank/DDBJ databases">
        <title>Whole genome sequencing of Grifola frondosa 9006-11.</title>
        <authorList>
            <person name="Min B."/>
            <person name="Park H."/>
            <person name="Kim J.-G."/>
            <person name="Cho H."/>
            <person name="Oh Y.-L."/>
            <person name="Kong W.-S."/>
            <person name="Choi I.-G."/>
        </authorList>
    </citation>
    <scope>NUCLEOTIDE SEQUENCE [LARGE SCALE GENOMIC DNA]</scope>
    <source>
        <strain evidence="2 3">9006-11</strain>
    </source>
</reference>
<keyword evidence="3" id="KW-1185">Reference proteome</keyword>
<evidence type="ECO:0000313" key="3">
    <source>
        <dbReference type="Proteomes" id="UP000092993"/>
    </source>
</evidence>
<evidence type="ECO:0000256" key="1">
    <source>
        <dbReference type="SAM" id="MobiDB-lite"/>
    </source>
</evidence>
<feature type="compositionally biased region" description="Basic and acidic residues" evidence="1">
    <location>
        <begin position="7"/>
        <end position="25"/>
    </location>
</feature>